<gene>
    <name evidence="2" type="ORF">GLOIN_2v1733861</name>
    <name evidence="1" type="ORF">GLOINDRAFT_336395</name>
</gene>
<reference evidence="2 3" key="1">
    <citation type="journal article" date="2013" name="Proc. Natl. Acad. Sci. U.S.A.">
        <title>Genome of an arbuscular mycorrhizal fungus provides insight into the oldest plant symbiosis.</title>
        <authorList>
            <person name="Tisserant E."/>
            <person name="Malbreil M."/>
            <person name="Kuo A."/>
            <person name="Kohler A."/>
            <person name="Symeonidi A."/>
            <person name="Balestrini R."/>
            <person name="Charron P."/>
            <person name="Duensing N."/>
            <person name="Frei Dit Frey N."/>
            <person name="Gianinazzi-Pearson V."/>
            <person name="Gilbert L.B."/>
            <person name="Handa Y."/>
            <person name="Herr J.R."/>
            <person name="Hijri M."/>
            <person name="Koul R."/>
            <person name="Kawaguchi M."/>
            <person name="Krajinski F."/>
            <person name="Lammers P.J."/>
            <person name="Masclaux F.G."/>
            <person name="Murat C."/>
            <person name="Morin E."/>
            <person name="Ndikumana S."/>
            <person name="Pagni M."/>
            <person name="Petitpierre D."/>
            <person name="Requena N."/>
            <person name="Rosikiewicz P."/>
            <person name="Riley R."/>
            <person name="Saito K."/>
            <person name="San Clemente H."/>
            <person name="Shapiro H."/>
            <person name="van Tuinen D."/>
            <person name="Becard G."/>
            <person name="Bonfante P."/>
            <person name="Paszkowski U."/>
            <person name="Shachar-Hill Y.Y."/>
            <person name="Tuskan G.A."/>
            <person name="Young P.W."/>
            <person name="Sanders I.R."/>
            <person name="Henrissat B."/>
            <person name="Rensing S.A."/>
            <person name="Grigoriev I.V."/>
            <person name="Corradi N."/>
            <person name="Roux C."/>
            <person name="Martin F."/>
        </authorList>
    </citation>
    <scope>NUCLEOTIDE SEQUENCE [LARGE SCALE GENOMIC DNA]</scope>
    <source>
        <strain evidence="3">DAOM 181602 / DAOM 197198 / MUCL 43194</strain>
        <strain evidence="2">DAOM 197198</strain>
    </source>
</reference>
<proteinExistence type="predicted"/>
<dbReference type="Proteomes" id="UP000018888">
    <property type="component" value="Unassembled WGS sequence"/>
</dbReference>
<reference evidence="2 3" key="3">
    <citation type="journal article" date="2018" name="New Phytol.">
        <title>High intraspecific genome diversity in the model arbuscular mycorrhizal symbiont Rhizophagus irregularis.</title>
        <authorList>
            <person name="Chen E.C.H."/>
            <person name="Morin E."/>
            <person name="Beaudet D."/>
            <person name="Noel J."/>
            <person name="Yildirir G."/>
            <person name="Ndikumana S."/>
            <person name="Charron P."/>
            <person name="St-Onge C."/>
            <person name="Giorgi J."/>
            <person name="Kruger M."/>
            <person name="Marton T."/>
            <person name="Ropars J."/>
            <person name="Grigoriev I.V."/>
            <person name="Hainaut M."/>
            <person name="Henrissat B."/>
            <person name="Roux C."/>
            <person name="Martin F."/>
            <person name="Corradi N."/>
        </authorList>
    </citation>
    <scope>NUCLEOTIDE SEQUENCE [LARGE SCALE GENOMIC DNA]</scope>
    <source>
        <strain evidence="3">DAOM 181602 / DAOM 197198 / MUCL 43194</strain>
        <strain evidence="2">DAOM 197198</strain>
    </source>
</reference>
<dbReference type="EMBL" id="AUPC02000574">
    <property type="protein sequence ID" value="POG58077.1"/>
    <property type="molecule type" value="Genomic_DNA"/>
</dbReference>
<evidence type="ECO:0000313" key="3">
    <source>
        <dbReference type="Proteomes" id="UP000018888"/>
    </source>
</evidence>
<evidence type="ECO:0000313" key="2">
    <source>
        <dbReference type="EMBL" id="POG58077.1"/>
    </source>
</evidence>
<dbReference type="AlphaFoldDB" id="U9TLB0"/>
<dbReference type="EMBL" id="KI294566">
    <property type="protein sequence ID" value="ESA04116.1"/>
    <property type="molecule type" value="Genomic_DNA"/>
</dbReference>
<name>U9TLB0_RHIID</name>
<keyword evidence="3" id="KW-1185">Reference proteome</keyword>
<dbReference type="HOGENOM" id="CLU_160874_0_0_1"/>
<protein>
    <submittedName>
        <fullName evidence="1">Uncharacterized protein</fullName>
    </submittedName>
</protein>
<sequence>MDLVKGIYTMLHVGHTTFPASIKEMLSFVDEMELLLKVRKIFRESFNNLYTSLCHPSPPLAKASFKRDTLSTPKFRDLVSKTHNVNRICPFWFGRF</sequence>
<reference evidence="1" key="2">
    <citation type="submission" date="2013-07" db="EMBL/GenBank/DDBJ databases">
        <title>The genome of an arbuscular mycorrhizal fungus provides insights into the evolution of the oldest plant symbiosis.</title>
        <authorList>
            <consortium name="DOE Joint Genome Institute"/>
            <person name="Tisserant E."/>
            <person name="Malbreil M."/>
            <person name="Kuo A."/>
            <person name="Kohler A."/>
            <person name="Symeonidi A."/>
            <person name="Balestrini R."/>
            <person name="Charron P."/>
            <person name="Duensing N."/>
            <person name="Frei-dit-Frey N."/>
            <person name="Gianinazzi-Pearson V."/>
            <person name="Gilbert B."/>
            <person name="Handa Y."/>
            <person name="Hijri M."/>
            <person name="Kaul R."/>
            <person name="Kawaguchi M."/>
            <person name="Krajinski F."/>
            <person name="Lammers P."/>
            <person name="Lapierre D."/>
            <person name="Masclaux F.G."/>
            <person name="Murat C."/>
            <person name="Morin E."/>
            <person name="Ndikumana S."/>
            <person name="Pagni M."/>
            <person name="Petitpierre D."/>
            <person name="Requena N."/>
            <person name="Rosikiewicz P."/>
            <person name="Riley R."/>
            <person name="Saito K."/>
            <person name="San Clemente H."/>
            <person name="Shapiro H."/>
            <person name="van Tuinen D."/>
            <person name="Becard G."/>
            <person name="Bonfante P."/>
            <person name="Paszkowski U."/>
            <person name="Shachar-Hill Y."/>
            <person name="Young J.P."/>
            <person name="Sanders I.R."/>
            <person name="Henrissat B."/>
            <person name="Rensing S.A."/>
            <person name="Grigoriev I.V."/>
            <person name="Corradi N."/>
            <person name="Roux C."/>
            <person name="Martin F."/>
        </authorList>
    </citation>
    <scope>NUCLEOTIDE SEQUENCE</scope>
    <source>
        <strain evidence="1">DAOM 197198</strain>
    </source>
</reference>
<accession>U9TLB0</accession>
<organism evidence="1">
    <name type="scientific">Rhizophagus irregularis (strain DAOM 181602 / DAOM 197198 / MUCL 43194)</name>
    <name type="common">Arbuscular mycorrhizal fungus</name>
    <name type="synonym">Glomus intraradices</name>
    <dbReference type="NCBI Taxonomy" id="747089"/>
    <lineage>
        <taxon>Eukaryota</taxon>
        <taxon>Fungi</taxon>
        <taxon>Fungi incertae sedis</taxon>
        <taxon>Mucoromycota</taxon>
        <taxon>Glomeromycotina</taxon>
        <taxon>Glomeromycetes</taxon>
        <taxon>Glomerales</taxon>
        <taxon>Glomeraceae</taxon>
        <taxon>Rhizophagus</taxon>
    </lineage>
</organism>
<evidence type="ECO:0000313" key="1">
    <source>
        <dbReference type="EMBL" id="ESA04116.1"/>
    </source>
</evidence>